<proteinExistence type="predicted"/>
<dbReference type="VEuPathDB" id="FungiDB:H310_15227"/>
<dbReference type="RefSeq" id="XP_008881437.1">
    <property type="nucleotide sequence ID" value="XM_008883215.1"/>
</dbReference>
<sequence>MTLTHANEMEKLHAAQDIINEERTVKDALQHQVSTLHQVNDALQKRCDALVRRYQLNATFLADVGPALV</sequence>
<organism evidence="1">
    <name type="scientific">Aphanomyces invadans</name>
    <dbReference type="NCBI Taxonomy" id="157072"/>
    <lineage>
        <taxon>Eukaryota</taxon>
        <taxon>Sar</taxon>
        <taxon>Stramenopiles</taxon>
        <taxon>Oomycota</taxon>
        <taxon>Saprolegniomycetes</taxon>
        <taxon>Saprolegniales</taxon>
        <taxon>Verrucalvaceae</taxon>
        <taxon>Aphanomyces</taxon>
    </lineage>
</organism>
<dbReference type="STRING" id="157072.A0A024T8L8"/>
<dbReference type="OrthoDB" id="167288at2759"/>
<reference evidence="1" key="1">
    <citation type="submission" date="2013-12" db="EMBL/GenBank/DDBJ databases">
        <title>The Genome Sequence of Aphanomyces invadans NJM9701.</title>
        <authorList>
            <consortium name="The Broad Institute Genomics Platform"/>
            <person name="Russ C."/>
            <person name="Tyler B."/>
            <person name="van West P."/>
            <person name="Dieguez-Uribeondo J."/>
            <person name="Young S.K."/>
            <person name="Zeng Q."/>
            <person name="Gargeya S."/>
            <person name="Fitzgerald M."/>
            <person name="Abouelleil A."/>
            <person name="Alvarado L."/>
            <person name="Chapman S.B."/>
            <person name="Gainer-Dewar J."/>
            <person name="Goldberg J."/>
            <person name="Griggs A."/>
            <person name="Gujja S."/>
            <person name="Hansen M."/>
            <person name="Howarth C."/>
            <person name="Imamovic A."/>
            <person name="Ireland A."/>
            <person name="Larimer J."/>
            <person name="McCowan C."/>
            <person name="Murphy C."/>
            <person name="Pearson M."/>
            <person name="Poon T.W."/>
            <person name="Priest M."/>
            <person name="Roberts A."/>
            <person name="Saif S."/>
            <person name="Shea T."/>
            <person name="Sykes S."/>
            <person name="Wortman J."/>
            <person name="Nusbaum C."/>
            <person name="Birren B."/>
        </authorList>
    </citation>
    <scope>NUCLEOTIDE SEQUENCE [LARGE SCALE GENOMIC DNA]</scope>
    <source>
        <strain evidence="1">NJM9701</strain>
    </source>
</reference>
<evidence type="ECO:0000313" key="1">
    <source>
        <dbReference type="EMBL" id="ETV89931.1"/>
    </source>
</evidence>
<dbReference type="EMBL" id="KI914184">
    <property type="protein sequence ID" value="ETV89931.1"/>
    <property type="molecule type" value="Genomic_DNA"/>
</dbReference>
<name>A0A024T8L8_9STRA</name>
<accession>A0A024T8L8</accession>
<gene>
    <name evidence="1" type="ORF">H310_15227</name>
</gene>
<dbReference type="AlphaFoldDB" id="A0A024T8L8"/>
<dbReference type="GeneID" id="20092277"/>
<protein>
    <submittedName>
        <fullName evidence="1">Uncharacterized protein</fullName>
    </submittedName>
</protein>